<evidence type="ECO:0000313" key="2">
    <source>
        <dbReference type="EMBL" id="KKK56736.1"/>
    </source>
</evidence>
<evidence type="ECO:0000256" key="1">
    <source>
        <dbReference type="SAM" id="Phobius"/>
    </source>
</evidence>
<comment type="caution">
    <text evidence="2">The sequence shown here is derived from an EMBL/GenBank/DDBJ whole genome shotgun (WGS) entry which is preliminary data.</text>
</comment>
<organism evidence="2">
    <name type="scientific">marine sediment metagenome</name>
    <dbReference type="NCBI Taxonomy" id="412755"/>
    <lineage>
        <taxon>unclassified sequences</taxon>
        <taxon>metagenomes</taxon>
        <taxon>ecological metagenomes</taxon>
    </lineage>
</organism>
<proteinExistence type="predicted"/>
<feature type="transmembrane region" description="Helical" evidence="1">
    <location>
        <begin position="249"/>
        <end position="267"/>
    </location>
</feature>
<reference evidence="2" key="1">
    <citation type="journal article" date="2015" name="Nature">
        <title>Complex archaea that bridge the gap between prokaryotes and eukaryotes.</title>
        <authorList>
            <person name="Spang A."/>
            <person name="Saw J.H."/>
            <person name="Jorgensen S.L."/>
            <person name="Zaremba-Niedzwiedzka K."/>
            <person name="Martijn J."/>
            <person name="Lind A.E."/>
            <person name="van Eijk R."/>
            <person name="Schleper C."/>
            <person name="Guy L."/>
            <person name="Ettema T.J."/>
        </authorList>
    </citation>
    <scope>NUCLEOTIDE SEQUENCE</scope>
</reference>
<keyword evidence="1" id="KW-0472">Membrane</keyword>
<feature type="non-terminal residue" evidence="2">
    <location>
        <position position="337"/>
    </location>
</feature>
<evidence type="ECO:0008006" key="3">
    <source>
        <dbReference type="Google" id="ProtNLM"/>
    </source>
</evidence>
<keyword evidence="1" id="KW-0812">Transmembrane</keyword>
<dbReference type="AlphaFoldDB" id="A0A0F8Z9G7"/>
<sequence length="337" mass="37504">MSYQIITPKLNMRKLLRGNTLILLLLFMASLKVHASETWVYYESFDFSESIEENGWAIEDSGDQNLIAETSAAAKNLGDRGLHLKSTPNGVVDLTLNLNVPYHISLGIDFQVFNVQNSVGIRILISSDDNFIHLDYGASISGWETGSQIYNLVSEFPQGSWVGLNRNFQDDINEALNDPNSPVSNFIPTKLVNIFIFQDGDGDTQREVYLDELKVIAGTDYYEGVTHTIYYSQVDYRVTTVTESSAENGFSFLGWFLFIVTAIAFFVKIHDKDKTRIESRSVSGIEPRLTNQASVALKCSSCGSVNELGAIFCGNCGQMFLSNDLSSIFSQELILIS</sequence>
<accession>A0A0F8Z9G7</accession>
<protein>
    <recommendedName>
        <fullName evidence="3">Zinc-ribbon domain-containing protein</fullName>
    </recommendedName>
</protein>
<name>A0A0F8Z9G7_9ZZZZ</name>
<dbReference type="EMBL" id="LAZR01064841">
    <property type="protein sequence ID" value="KKK56736.1"/>
    <property type="molecule type" value="Genomic_DNA"/>
</dbReference>
<keyword evidence="1" id="KW-1133">Transmembrane helix</keyword>
<gene>
    <name evidence="2" type="ORF">LCGC14_3061540</name>
</gene>